<evidence type="ECO:0000256" key="6">
    <source>
        <dbReference type="ARBA" id="ARBA00023136"/>
    </source>
</evidence>
<dbReference type="Proteomes" id="UP000784294">
    <property type="component" value="Unassembled WGS sequence"/>
</dbReference>
<evidence type="ECO:0000256" key="8">
    <source>
        <dbReference type="SAM" id="Phobius"/>
    </source>
</evidence>
<evidence type="ECO:0000256" key="7">
    <source>
        <dbReference type="ARBA" id="ARBA00023303"/>
    </source>
</evidence>
<proteinExistence type="predicted"/>
<feature type="transmembrane region" description="Helical" evidence="8">
    <location>
        <begin position="7"/>
        <end position="26"/>
    </location>
</feature>
<keyword evidence="11" id="KW-1185">Reference proteome</keyword>
<keyword evidence="5" id="KW-0406">Ion transport</keyword>
<dbReference type="GO" id="GO:0015271">
    <property type="term" value="F:outward rectifier potassium channel activity"/>
    <property type="evidence" value="ECO:0007669"/>
    <property type="project" value="TreeGrafter"/>
</dbReference>
<dbReference type="Gene3D" id="1.10.287.70">
    <property type="match status" value="1"/>
</dbReference>
<dbReference type="EMBL" id="CAAALY010010151">
    <property type="protein sequence ID" value="VEL10865.1"/>
    <property type="molecule type" value="Genomic_DNA"/>
</dbReference>
<dbReference type="SUPFAM" id="SSF81324">
    <property type="entry name" value="Voltage-gated potassium channels"/>
    <property type="match status" value="1"/>
</dbReference>
<dbReference type="GO" id="GO:0005886">
    <property type="term" value="C:plasma membrane"/>
    <property type="evidence" value="ECO:0007669"/>
    <property type="project" value="TreeGrafter"/>
</dbReference>
<evidence type="ECO:0000256" key="4">
    <source>
        <dbReference type="ARBA" id="ARBA00022989"/>
    </source>
</evidence>
<reference evidence="10" key="1">
    <citation type="submission" date="2018-11" db="EMBL/GenBank/DDBJ databases">
        <authorList>
            <consortium name="Pathogen Informatics"/>
        </authorList>
    </citation>
    <scope>NUCLEOTIDE SEQUENCE</scope>
</reference>
<evidence type="ECO:0000259" key="9">
    <source>
        <dbReference type="Pfam" id="PF07885"/>
    </source>
</evidence>
<sequence length="128" mass="13550">MIQASDSLALLAAYLFLGGLLYAWALGATANAWGPLDAIYFAFTSIATIGFGDIVPMEAEFLAIASIVYLAIGLALCGLIMTRLSEAVDERLASWAGIQPAMVAENGPMQMGHSAGYYTPDQSRVKRA</sequence>
<dbReference type="PANTHER" id="PTHR11003:SF345">
    <property type="entry name" value="TWIK FAMILY OF POTASSIUM CHANNELS PROTEIN 18"/>
    <property type="match status" value="1"/>
</dbReference>
<dbReference type="GO" id="GO:0022841">
    <property type="term" value="F:potassium ion leak channel activity"/>
    <property type="evidence" value="ECO:0007669"/>
    <property type="project" value="TreeGrafter"/>
</dbReference>
<organism evidence="10 11">
    <name type="scientific">Protopolystoma xenopodis</name>
    <dbReference type="NCBI Taxonomy" id="117903"/>
    <lineage>
        <taxon>Eukaryota</taxon>
        <taxon>Metazoa</taxon>
        <taxon>Spiralia</taxon>
        <taxon>Lophotrochozoa</taxon>
        <taxon>Platyhelminthes</taxon>
        <taxon>Monogenea</taxon>
        <taxon>Polyopisthocotylea</taxon>
        <taxon>Polystomatidea</taxon>
        <taxon>Polystomatidae</taxon>
        <taxon>Protopolystoma</taxon>
    </lineage>
</organism>
<keyword evidence="4 8" id="KW-1133">Transmembrane helix</keyword>
<keyword evidence="2" id="KW-0813">Transport</keyword>
<evidence type="ECO:0000256" key="2">
    <source>
        <dbReference type="ARBA" id="ARBA00022448"/>
    </source>
</evidence>
<feature type="domain" description="Potassium channel" evidence="9">
    <location>
        <begin position="11"/>
        <end position="88"/>
    </location>
</feature>
<evidence type="ECO:0000313" key="11">
    <source>
        <dbReference type="Proteomes" id="UP000784294"/>
    </source>
</evidence>
<protein>
    <recommendedName>
        <fullName evidence="9">Potassium channel domain-containing protein</fullName>
    </recommendedName>
</protein>
<feature type="transmembrane region" description="Helical" evidence="8">
    <location>
        <begin position="38"/>
        <end position="55"/>
    </location>
</feature>
<dbReference type="Pfam" id="PF07885">
    <property type="entry name" value="Ion_trans_2"/>
    <property type="match status" value="1"/>
</dbReference>
<dbReference type="PANTHER" id="PTHR11003">
    <property type="entry name" value="POTASSIUM CHANNEL, SUBFAMILY K"/>
    <property type="match status" value="1"/>
</dbReference>
<dbReference type="InterPro" id="IPR013099">
    <property type="entry name" value="K_chnl_dom"/>
</dbReference>
<gene>
    <name evidence="10" type="ORF">PXEA_LOCUS4305</name>
</gene>
<name>A0A448WFZ7_9PLAT</name>
<keyword evidence="7" id="KW-0407">Ion channel</keyword>
<comment type="caution">
    <text evidence="10">The sequence shown here is derived from an EMBL/GenBank/DDBJ whole genome shotgun (WGS) entry which is preliminary data.</text>
</comment>
<evidence type="ECO:0000256" key="3">
    <source>
        <dbReference type="ARBA" id="ARBA00022692"/>
    </source>
</evidence>
<comment type="subcellular location">
    <subcellularLocation>
        <location evidence="1">Membrane</location>
        <topology evidence="1">Multi-pass membrane protein</topology>
    </subcellularLocation>
</comment>
<dbReference type="GO" id="GO:0030322">
    <property type="term" value="P:stabilization of membrane potential"/>
    <property type="evidence" value="ECO:0007669"/>
    <property type="project" value="TreeGrafter"/>
</dbReference>
<dbReference type="OrthoDB" id="297496at2759"/>
<dbReference type="InterPro" id="IPR003280">
    <property type="entry name" value="2pore_dom_K_chnl"/>
</dbReference>
<evidence type="ECO:0000256" key="5">
    <source>
        <dbReference type="ARBA" id="ARBA00023065"/>
    </source>
</evidence>
<feature type="transmembrane region" description="Helical" evidence="8">
    <location>
        <begin position="62"/>
        <end position="81"/>
    </location>
</feature>
<keyword evidence="3 8" id="KW-0812">Transmembrane</keyword>
<accession>A0A448WFZ7</accession>
<evidence type="ECO:0000256" key="1">
    <source>
        <dbReference type="ARBA" id="ARBA00004141"/>
    </source>
</evidence>
<keyword evidence="6 8" id="KW-0472">Membrane</keyword>
<evidence type="ECO:0000313" key="10">
    <source>
        <dbReference type="EMBL" id="VEL10865.1"/>
    </source>
</evidence>
<dbReference type="AlphaFoldDB" id="A0A448WFZ7"/>